<keyword evidence="6" id="KW-0479">Metal-binding</keyword>
<comment type="catalytic activity">
    <reaction evidence="9">
        <text>adenosine + H2O + H(+) = inosine + NH4(+)</text>
        <dbReference type="Rhea" id="RHEA:24408"/>
        <dbReference type="ChEBI" id="CHEBI:15377"/>
        <dbReference type="ChEBI" id="CHEBI:15378"/>
        <dbReference type="ChEBI" id="CHEBI:16335"/>
        <dbReference type="ChEBI" id="CHEBI:17596"/>
        <dbReference type="ChEBI" id="CHEBI:28938"/>
        <dbReference type="EC" id="3.5.4.4"/>
    </reaction>
    <physiologicalReaction direction="left-to-right" evidence="9">
        <dbReference type="Rhea" id="RHEA:24409"/>
    </physiologicalReaction>
</comment>
<proteinExistence type="inferred from homology"/>
<evidence type="ECO:0000256" key="7">
    <source>
        <dbReference type="ARBA" id="ARBA00022801"/>
    </source>
</evidence>
<organism evidence="13 14">
    <name type="scientific">Exiguobacterium alkaliphilum</name>
    <dbReference type="NCBI Taxonomy" id="1428684"/>
    <lineage>
        <taxon>Bacteria</taxon>
        <taxon>Bacillati</taxon>
        <taxon>Bacillota</taxon>
        <taxon>Bacilli</taxon>
        <taxon>Bacillales</taxon>
        <taxon>Bacillales Family XII. Incertae Sedis</taxon>
        <taxon>Exiguobacterium</taxon>
    </lineage>
</organism>
<name>A0ABT2L0N6_9BACL</name>
<dbReference type="Gene3D" id="3.60.140.10">
    <property type="entry name" value="CNF1/YfiH-like putative cysteine hydrolases"/>
    <property type="match status" value="1"/>
</dbReference>
<evidence type="ECO:0000256" key="5">
    <source>
        <dbReference type="ARBA" id="ARBA00022679"/>
    </source>
</evidence>
<comment type="caution">
    <text evidence="13">The sequence shown here is derived from an EMBL/GenBank/DDBJ whole genome shotgun (WGS) entry which is preliminary data.</text>
</comment>
<sequence length="253" mass="27763">MRLIHSWETETERYSAYVTTRTDWHNEGNVGLHVGDDRALVVKNRERFFMDAGLALTDSVWADQVHSNRVAFVDTNDRGKGAYDYAEAIEATDGLVTTTEDMPLALVFADCVPLFFCAKDHGVIGMAHAGWKGTVGNIVASMTDAFAKLGVPADAIDMVVGPAITADAYEVDQRVLDAVKDVSEAAYDAAVTDERDGHAHLSLQQVNETLAVERKLDVTQSNLSTVSDRTFFSYRNGDALRRFAAVLVKEKKS</sequence>
<dbReference type="InterPro" id="IPR038371">
    <property type="entry name" value="Cu_polyphenol_OxRdtase_sf"/>
</dbReference>
<evidence type="ECO:0000256" key="10">
    <source>
        <dbReference type="ARBA" id="ARBA00048968"/>
    </source>
</evidence>
<evidence type="ECO:0000256" key="8">
    <source>
        <dbReference type="ARBA" id="ARBA00022833"/>
    </source>
</evidence>
<comment type="similarity">
    <text evidence="4 12">Belongs to the purine nucleoside phosphorylase YfiH/LACC1 family.</text>
</comment>
<comment type="catalytic activity">
    <reaction evidence="10">
        <text>adenosine + phosphate = alpha-D-ribose 1-phosphate + adenine</text>
        <dbReference type="Rhea" id="RHEA:27642"/>
        <dbReference type="ChEBI" id="CHEBI:16335"/>
        <dbReference type="ChEBI" id="CHEBI:16708"/>
        <dbReference type="ChEBI" id="CHEBI:43474"/>
        <dbReference type="ChEBI" id="CHEBI:57720"/>
        <dbReference type="EC" id="2.4.2.1"/>
    </reaction>
    <physiologicalReaction direction="left-to-right" evidence="10">
        <dbReference type="Rhea" id="RHEA:27643"/>
    </physiologicalReaction>
</comment>
<keyword evidence="14" id="KW-1185">Reference proteome</keyword>
<dbReference type="Proteomes" id="UP001206821">
    <property type="component" value="Unassembled WGS sequence"/>
</dbReference>
<evidence type="ECO:0000256" key="9">
    <source>
        <dbReference type="ARBA" id="ARBA00047989"/>
    </source>
</evidence>
<dbReference type="PANTHER" id="PTHR30616">
    <property type="entry name" value="UNCHARACTERIZED PROTEIN YFIH"/>
    <property type="match status" value="1"/>
</dbReference>
<dbReference type="Pfam" id="PF02578">
    <property type="entry name" value="Cu-oxidase_4"/>
    <property type="match status" value="1"/>
</dbReference>
<dbReference type="EMBL" id="JANIEK010000069">
    <property type="protein sequence ID" value="MCT4796448.1"/>
    <property type="molecule type" value="Genomic_DNA"/>
</dbReference>
<dbReference type="InterPro" id="IPR003730">
    <property type="entry name" value="Cu_polyphenol_OxRdtase"/>
</dbReference>
<keyword evidence="5" id="KW-0808">Transferase</keyword>
<protein>
    <recommendedName>
        <fullName evidence="12">Purine nucleoside phosphorylase</fullName>
    </recommendedName>
</protein>
<keyword evidence="7" id="KW-0378">Hydrolase</keyword>
<evidence type="ECO:0000256" key="11">
    <source>
        <dbReference type="ARBA" id="ARBA00049893"/>
    </source>
</evidence>
<comment type="catalytic activity">
    <reaction evidence="1">
        <text>inosine + phosphate = alpha-D-ribose 1-phosphate + hypoxanthine</text>
        <dbReference type="Rhea" id="RHEA:27646"/>
        <dbReference type="ChEBI" id="CHEBI:17368"/>
        <dbReference type="ChEBI" id="CHEBI:17596"/>
        <dbReference type="ChEBI" id="CHEBI:43474"/>
        <dbReference type="ChEBI" id="CHEBI:57720"/>
        <dbReference type="EC" id="2.4.2.1"/>
    </reaction>
    <physiologicalReaction direction="left-to-right" evidence="1">
        <dbReference type="Rhea" id="RHEA:27647"/>
    </physiologicalReaction>
</comment>
<keyword evidence="8" id="KW-0862">Zinc</keyword>
<dbReference type="CDD" id="cd16833">
    <property type="entry name" value="YfiH"/>
    <property type="match status" value="1"/>
</dbReference>
<comment type="cofactor">
    <cofactor evidence="2">
        <name>Zn(2+)</name>
        <dbReference type="ChEBI" id="CHEBI:29105"/>
    </cofactor>
</comment>
<evidence type="ECO:0000313" key="14">
    <source>
        <dbReference type="Proteomes" id="UP001206821"/>
    </source>
</evidence>
<reference evidence="13 14" key="1">
    <citation type="submission" date="2022-07" db="EMBL/GenBank/DDBJ databases">
        <title>Genomic and pangenome structural analysis of the polyextremophile Exiguobacterium.</title>
        <authorList>
            <person name="Shen L."/>
        </authorList>
    </citation>
    <scope>NUCLEOTIDE SEQUENCE [LARGE SCALE GENOMIC DNA]</scope>
    <source>
        <strain evidence="13 14">12_1</strain>
    </source>
</reference>
<comment type="function">
    <text evidence="3">Purine nucleoside enzyme that catalyzes the phosphorolysis of adenosine and inosine nucleosides, yielding D-ribose 1-phosphate and the respective free bases, adenine and hypoxanthine. Also catalyzes the phosphorolysis of S-methyl-5'-thioadenosine into adenine and S-methyl-5-thio-alpha-D-ribose 1-phosphate. Also has adenosine deaminase activity.</text>
</comment>
<dbReference type="PANTHER" id="PTHR30616:SF2">
    <property type="entry name" value="PURINE NUCLEOSIDE PHOSPHORYLASE LACC1"/>
    <property type="match status" value="1"/>
</dbReference>
<gene>
    <name evidence="13" type="primary">pgeF</name>
    <name evidence="13" type="ORF">NQG31_12915</name>
</gene>
<evidence type="ECO:0000256" key="12">
    <source>
        <dbReference type="RuleBase" id="RU361274"/>
    </source>
</evidence>
<evidence type="ECO:0000256" key="1">
    <source>
        <dbReference type="ARBA" id="ARBA00000553"/>
    </source>
</evidence>
<evidence type="ECO:0000256" key="6">
    <source>
        <dbReference type="ARBA" id="ARBA00022723"/>
    </source>
</evidence>
<dbReference type="SUPFAM" id="SSF64438">
    <property type="entry name" value="CNF1/YfiH-like putative cysteine hydrolases"/>
    <property type="match status" value="1"/>
</dbReference>
<dbReference type="RefSeq" id="WP_034815036.1">
    <property type="nucleotide sequence ID" value="NZ_JANIEK010000069.1"/>
</dbReference>
<evidence type="ECO:0000256" key="3">
    <source>
        <dbReference type="ARBA" id="ARBA00003215"/>
    </source>
</evidence>
<accession>A0ABT2L0N6</accession>
<comment type="catalytic activity">
    <reaction evidence="11">
        <text>S-methyl-5'-thioadenosine + phosphate = 5-(methylsulfanyl)-alpha-D-ribose 1-phosphate + adenine</text>
        <dbReference type="Rhea" id="RHEA:11852"/>
        <dbReference type="ChEBI" id="CHEBI:16708"/>
        <dbReference type="ChEBI" id="CHEBI:17509"/>
        <dbReference type="ChEBI" id="CHEBI:43474"/>
        <dbReference type="ChEBI" id="CHEBI:58533"/>
        <dbReference type="EC" id="2.4.2.28"/>
    </reaction>
    <physiologicalReaction direction="left-to-right" evidence="11">
        <dbReference type="Rhea" id="RHEA:11853"/>
    </physiologicalReaction>
</comment>
<evidence type="ECO:0000313" key="13">
    <source>
        <dbReference type="EMBL" id="MCT4796448.1"/>
    </source>
</evidence>
<evidence type="ECO:0000256" key="4">
    <source>
        <dbReference type="ARBA" id="ARBA00007353"/>
    </source>
</evidence>
<dbReference type="NCBIfam" id="TIGR00726">
    <property type="entry name" value="peptidoglycan editing factor PgeF"/>
    <property type="match status" value="1"/>
</dbReference>
<dbReference type="InterPro" id="IPR011324">
    <property type="entry name" value="Cytotoxic_necrot_fac-like_cat"/>
</dbReference>
<evidence type="ECO:0000256" key="2">
    <source>
        <dbReference type="ARBA" id="ARBA00001947"/>
    </source>
</evidence>